<protein>
    <recommendedName>
        <fullName evidence="1">FAD dependent oxidoreductase domain-containing protein</fullName>
    </recommendedName>
</protein>
<dbReference type="EMBL" id="PYAX01000028">
    <property type="protein sequence ID" value="PSL44583.1"/>
    <property type="molecule type" value="Genomic_DNA"/>
</dbReference>
<comment type="caution">
    <text evidence="2">The sequence shown here is derived from an EMBL/GenBank/DDBJ whole genome shotgun (WGS) entry which is preliminary data.</text>
</comment>
<sequence length="113" mass="12002">MPAVATWLAGQGVGFHWRTAVTGVEPGLVRTTRGVFDADATVVAVGHDVDRLLPDLADEAGLRRCRLRMFEVAPPGGHTIDPAVLSGTSMLRYPGLAPTVLDHLSVGRPEHTP</sequence>
<name>A0A2P8HEE7_SACCR</name>
<dbReference type="InterPro" id="IPR036188">
    <property type="entry name" value="FAD/NAD-bd_sf"/>
</dbReference>
<dbReference type="InterPro" id="IPR006076">
    <property type="entry name" value="FAD-dep_OxRdtase"/>
</dbReference>
<evidence type="ECO:0000259" key="1">
    <source>
        <dbReference type="Pfam" id="PF01266"/>
    </source>
</evidence>
<keyword evidence="3" id="KW-1185">Reference proteome</keyword>
<dbReference type="Proteomes" id="UP000241118">
    <property type="component" value="Unassembled WGS sequence"/>
</dbReference>
<organism evidence="2 3">
    <name type="scientific">Saccharothrix carnea</name>
    <dbReference type="NCBI Taxonomy" id="1280637"/>
    <lineage>
        <taxon>Bacteria</taxon>
        <taxon>Bacillati</taxon>
        <taxon>Actinomycetota</taxon>
        <taxon>Actinomycetes</taxon>
        <taxon>Pseudonocardiales</taxon>
        <taxon>Pseudonocardiaceae</taxon>
        <taxon>Saccharothrix</taxon>
    </lineage>
</organism>
<dbReference type="SUPFAM" id="SSF51905">
    <property type="entry name" value="FAD/NAD(P)-binding domain"/>
    <property type="match status" value="1"/>
</dbReference>
<proteinExistence type="predicted"/>
<dbReference type="RefSeq" id="WP_342751538.1">
    <property type="nucleotide sequence ID" value="NZ_PYAX01000028.1"/>
</dbReference>
<reference evidence="2 3" key="1">
    <citation type="submission" date="2018-03" db="EMBL/GenBank/DDBJ databases">
        <title>Genomic Encyclopedia of Type Strains, Phase III (KMG-III): the genomes of soil and plant-associated and newly described type strains.</title>
        <authorList>
            <person name="Whitman W."/>
        </authorList>
    </citation>
    <scope>NUCLEOTIDE SEQUENCE [LARGE SCALE GENOMIC DNA]</scope>
    <source>
        <strain evidence="2 3">CGMCC 4.7097</strain>
    </source>
</reference>
<evidence type="ECO:0000313" key="3">
    <source>
        <dbReference type="Proteomes" id="UP000241118"/>
    </source>
</evidence>
<dbReference type="Gene3D" id="3.30.9.10">
    <property type="entry name" value="D-Amino Acid Oxidase, subunit A, domain 2"/>
    <property type="match status" value="1"/>
</dbReference>
<accession>A0A2P8HEE7</accession>
<dbReference type="Pfam" id="PF01266">
    <property type="entry name" value="DAO"/>
    <property type="match status" value="1"/>
</dbReference>
<dbReference type="Gene3D" id="3.50.50.60">
    <property type="entry name" value="FAD/NAD(P)-binding domain"/>
    <property type="match status" value="1"/>
</dbReference>
<feature type="domain" description="FAD dependent oxidoreductase" evidence="1">
    <location>
        <begin position="2"/>
        <end position="82"/>
    </location>
</feature>
<dbReference type="AlphaFoldDB" id="A0A2P8HEE7"/>
<gene>
    <name evidence="2" type="ORF">B0I31_1287</name>
</gene>
<evidence type="ECO:0000313" key="2">
    <source>
        <dbReference type="EMBL" id="PSL44583.1"/>
    </source>
</evidence>